<sequence>MVKYLFVLGESLAMFGVSRKSYYIWTMSKEGGEDPWSEWSLGGSSEASYKDLLCCSRARNTLIYYDEKSAKFLLRVPDLKGWVMSCKLSTRAYWKSQLQWL</sequence>
<dbReference type="AlphaFoldDB" id="A0A803M975"/>
<proteinExistence type="predicted"/>
<reference evidence="1" key="1">
    <citation type="journal article" date="2017" name="Nature">
        <title>The genome of Chenopodium quinoa.</title>
        <authorList>
            <person name="Jarvis D.E."/>
            <person name="Ho Y.S."/>
            <person name="Lightfoot D.J."/>
            <person name="Schmoeckel S.M."/>
            <person name="Li B."/>
            <person name="Borm T.J.A."/>
            <person name="Ohyanagi H."/>
            <person name="Mineta K."/>
            <person name="Michell C.T."/>
            <person name="Saber N."/>
            <person name="Kharbatia N.M."/>
            <person name="Rupper R.R."/>
            <person name="Sharp A.R."/>
            <person name="Dally N."/>
            <person name="Boughton B.A."/>
            <person name="Woo Y.H."/>
            <person name="Gao G."/>
            <person name="Schijlen E.G.W.M."/>
            <person name="Guo X."/>
            <person name="Momin A.A."/>
            <person name="Negrao S."/>
            <person name="Al-Babili S."/>
            <person name="Gehring C."/>
            <person name="Roessner U."/>
            <person name="Jung C."/>
            <person name="Murphy K."/>
            <person name="Arold S.T."/>
            <person name="Gojobori T."/>
            <person name="van der Linden C.G."/>
            <person name="van Loo E.N."/>
            <person name="Jellen E.N."/>
            <person name="Maughan P.J."/>
            <person name="Tester M."/>
        </authorList>
    </citation>
    <scope>NUCLEOTIDE SEQUENCE [LARGE SCALE GENOMIC DNA]</scope>
    <source>
        <strain evidence="1">cv. PI 614886</strain>
    </source>
</reference>
<evidence type="ECO:0000313" key="1">
    <source>
        <dbReference type="EnsemblPlants" id="AUR62025451-RA:cds"/>
    </source>
</evidence>
<protein>
    <submittedName>
        <fullName evidence="1">Uncharacterized protein</fullName>
    </submittedName>
</protein>
<name>A0A803M975_CHEQI</name>
<dbReference type="Gramene" id="AUR62025451-RA">
    <property type="protein sequence ID" value="AUR62025451-RA:cds"/>
    <property type="gene ID" value="AUR62025451"/>
</dbReference>
<accession>A0A803M975</accession>
<organism evidence="1 2">
    <name type="scientific">Chenopodium quinoa</name>
    <name type="common">Quinoa</name>
    <dbReference type="NCBI Taxonomy" id="63459"/>
    <lineage>
        <taxon>Eukaryota</taxon>
        <taxon>Viridiplantae</taxon>
        <taxon>Streptophyta</taxon>
        <taxon>Embryophyta</taxon>
        <taxon>Tracheophyta</taxon>
        <taxon>Spermatophyta</taxon>
        <taxon>Magnoliopsida</taxon>
        <taxon>eudicotyledons</taxon>
        <taxon>Gunneridae</taxon>
        <taxon>Pentapetalae</taxon>
        <taxon>Caryophyllales</taxon>
        <taxon>Chenopodiaceae</taxon>
        <taxon>Chenopodioideae</taxon>
        <taxon>Atripliceae</taxon>
        <taxon>Chenopodium</taxon>
    </lineage>
</organism>
<dbReference type="EnsemblPlants" id="AUR62025451-RA">
    <property type="protein sequence ID" value="AUR62025451-RA:cds"/>
    <property type="gene ID" value="AUR62025451"/>
</dbReference>
<evidence type="ECO:0000313" key="2">
    <source>
        <dbReference type="Proteomes" id="UP000596660"/>
    </source>
</evidence>
<dbReference type="Proteomes" id="UP000596660">
    <property type="component" value="Unplaced"/>
</dbReference>
<keyword evidence="2" id="KW-1185">Reference proteome</keyword>
<reference evidence="1" key="2">
    <citation type="submission" date="2021-03" db="UniProtKB">
        <authorList>
            <consortium name="EnsemblPlants"/>
        </authorList>
    </citation>
    <scope>IDENTIFICATION</scope>
</reference>